<dbReference type="InterPro" id="IPR003137">
    <property type="entry name" value="PA_domain"/>
</dbReference>
<dbReference type="Proteomes" id="UP000663838">
    <property type="component" value="Unassembled WGS sequence"/>
</dbReference>
<dbReference type="Gene3D" id="3.40.630.10">
    <property type="entry name" value="Zn peptidases"/>
    <property type="match status" value="1"/>
</dbReference>
<keyword evidence="3" id="KW-1133">Transmembrane helix</keyword>
<protein>
    <recommendedName>
        <fullName evidence="9">Aminopeptidase</fullName>
    </recommendedName>
</protein>
<name>A0A818KZ35_9BILA</name>
<gene>
    <name evidence="6" type="ORF">KIK155_LOCUS19221</name>
    <name evidence="7" type="ORF">TOA249_LOCUS4065</name>
</gene>
<comment type="similarity">
    <text evidence="2">Belongs to the peptidase M28 family. M28B subfamily.</text>
</comment>
<feature type="domain" description="Peptidase M28" evidence="5">
    <location>
        <begin position="332"/>
        <end position="567"/>
    </location>
</feature>
<evidence type="ECO:0000313" key="7">
    <source>
        <dbReference type="EMBL" id="CAF4508521.1"/>
    </source>
</evidence>
<feature type="domain" description="PA" evidence="4">
    <location>
        <begin position="216"/>
        <end position="303"/>
    </location>
</feature>
<dbReference type="SUPFAM" id="SSF52025">
    <property type="entry name" value="PA domain"/>
    <property type="match status" value="1"/>
</dbReference>
<dbReference type="InterPro" id="IPR045175">
    <property type="entry name" value="M28_fam"/>
</dbReference>
<evidence type="ECO:0000313" key="6">
    <source>
        <dbReference type="EMBL" id="CAF3566672.1"/>
    </source>
</evidence>
<dbReference type="Pfam" id="PF02225">
    <property type="entry name" value="PA"/>
    <property type="match status" value="1"/>
</dbReference>
<evidence type="ECO:0000256" key="1">
    <source>
        <dbReference type="ARBA" id="ARBA00001947"/>
    </source>
</evidence>
<evidence type="ECO:0000256" key="2">
    <source>
        <dbReference type="ARBA" id="ARBA00005634"/>
    </source>
</evidence>
<evidence type="ECO:0000259" key="5">
    <source>
        <dbReference type="Pfam" id="PF04389"/>
    </source>
</evidence>
<dbReference type="EMBL" id="CAJNYV010003419">
    <property type="protein sequence ID" value="CAF3566672.1"/>
    <property type="molecule type" value="Genomic_DNA"/>
</dbReference>
<feature type="transmembrane region" description="Helical" evidence="3">
    <location>
        <begin position="51"/>
        <end position="75"/>
    </location>
</feature>
<evidence type="ECO:0000313" key="8">
    <source>
        <dbReference type="Proteomes" id="UP000663865"/>
    </source>
</evidence>
<dbReference type="PANTHER" id="PTHR12147:SF26">
    <property type="entry name" value="PEPTIDASE M28 DOMAIN-CONTAINING PROTEIN"/>
    <property type="match status" value="1"/>
</dbReference>
<proteinExistence type="inferred from homology"/>
<keyword evidence="3" id="KW-0812">Transmembrane</keyword>
<comment type="caution">
    <text evidence="6">The sequence shown here is derived from an EMBL/GenBank/DDBJ whole genome shotgun (WGS) entry which is preliminary data.</text>
</comment>
<dbReference type="SUPFAM" id="SSF53187">
    <property type="entry name" value="Zn-dependent exopeptidases"/>
    <property type="match status" value="1"/>
</dbReference>
<dbReference type="EMBL" id="CAJOBS010000151">
    <property type="protein sequence ID" value="CAF4508521.1"/>
    <property type="molecule type" value="Genomic_DNA"/>
</dbReference>
<comment type="cofactor">
    <cofactor evidence="1">
        <name>Zn(2+)</name>
        <dbReference type="ChEBI" id="CHEBI:29105"/>
    </cofactor>
</comment>
<dbReference type="Proteomes" id="UP000663865">
    <property type="component" value="Unassembled WGS sequence"/>
</dbReference>
<evidence type="ECO:0000256" key="3">
    <source>
        <dbReference type="SAM" id="Phobius"/>
    </source>
</evidence>
<organism evidence="6 8">
    <name type="scientific">Rotaria socialis</name>
    <dbReference type="NCBI Taxonomy" id="392032"/>
    <lineage>
        <taxon>Eukaryota</taxon>
        <taxon>Metazoa</taxon>
        <taxon>Spiralia</taxon>
        <taxon>Gnathifera</taxon>
        <taxon>Rotifera</taxon>
        <taxon>Eurotatoria</taxon>
        <taxon>Bdelloidea</taxon>
        <taxon>Philodinida</taxon>
        <taxon>Philodinidae</taxon>
        <taxon>Rotaria</taxon>
    </lineage>
</organism>
<dbReference type="GO" id="GO:0006508">
    <property type="term" value="P:proteolysis"/>
    <property type="evidence" value="ECO:0007669"/>
    <property type="project" value="InterPro"/>
</dbReference>
<keyword evidence="3" id="KW-0472">Membrane</keyword>
<dbReference type="PANTHER" id="PTHR12147">
    <property type="entry name" value="METALLOPEPTIDASE M28 FAMILY MEMBER"/>
    <property type="match status" value="1"/>
</dbReference>
<reference evidence="6" key="1">
    <citation type="submission" date="2021-02" db="EMBL/GenBank/DDBJ databases">
        <authorList>
            <person name="Nowell W R."/>
        </authorList>
    </citation>
    <scope>NUCLEOTIDE SEQUENCE</scope>
</reference>
<evidence type="ECO:0000259" key="4">
    <source>
        <dbReference type="Pfam" id="PF02225"/>
    </source>
</evidence>
<evidence type="ECO:0008006" key="9">
    <source>
        <dbReference type="Google" id="ProtNLM"/>
    </source>
</evidence>
<accession>A0A818KZ35</accession>
<dbReference type="InterPro" id="IPR007484">
    <property type="entry name" value="Peptidase_M28"/>
</dbReference>
<dbReference type="Pfam" id="PF04389">
    <property type="entry name" value="Peptidase_M28"/>
    <property type="match status" value="1"/>
</dbReference>
<sequence length="589" mass="64460">MSTIALFFIPLFPIIFHSISVDEDEGIMLPHESSIANSGNSILKTMKYAKLIITILGISILLGTVVVALSIATLVKVNQKGDEVLYNAEKSIITSKAAQPSFESTLAASIRIDEVMTYLNELQRIATASNGTRAVNTHGFNATLDYIVNYLTANTNYKVNKNYFDVRNFALATKPILISSINGVKKSYNYSTDISTADFYHVKFSTSANFSNNIQLTAIPNLGCTDDDWLRALPSPEGRVALLKRGMCTYRDKAKYATKYKVAAILFFNDGISPDRVSPLEVNLAQDNAIPALFLSFSVGQSLANAALNLSTNANVQLTIDTKDLPNFPVGNICADTPTGDPTQTIVIGSHSDSKAAGAGINDNGSGTAANLALAVTLARLFRSPTYPRYKYRVRFCWWGAEELGLLGSNYHAREAKSAIVVGERLSDYLVNLNYDMLGSSNYIFGIYDGRTAKNDTPPKALPGSNQVTALFRDWFIRNKLPWDYTDFSGRSDYAAFLAEGIVAGGLFSGADDMKTQQERDRYDKMLGQGLGGISGITHDPCYHKACDSIQNINLFGYEKMVQAAAYALEFLGRQDDLKAWLYPAKGTH</sequence>
<dbReference type="InterPro" id="IPR046450">
    <property type="entry name" value="PA_dom_sf"/>
</dbReference>
<dbReference type="GO" id="GO:0008235">
    <property type="term" value="F:metalloexopeptidase activity"/>
    <property type="evidence" value="ECO:0007669"/>
    <property type="project" value="InterPro"/>
</dbReference>
<dbReference type="CDD" id="cd00538">
    <property type="entry name" value="PA"/>
    <property type="match status" value="1"/>
</dbReference>
<dbReference type="AlphaFoldDB" id="A0A818KZ35"/>